<protein>
    <submittedName>
        <fullName evidence="6">Regulatory protein, tetR family</fullName>
    </submittedName>
</protein>
<dbReference type="PROSITE" id="PS50977">
    <property type="entry name" value="HTH_TETR_2"/>
    <property type="match status" value="1"/>
</dbReference>
<accession>A0A1H2GQ95</accession>
<evidence type="ECO:0000313" key="6">
    <source>
        <dbReference type="EMBL" id="SDU21685.1"/>
    </source>
</evidence>
<dbReference type="SUPFAM" id="SSF46689">
    <property type="entry name" value="Homeodomain-like"/>
    <property type="match status" value="1"/>
</dbReference>
<dbReference type="InterPro" id="IPR009057">
    <property type="entry name" value="Homeodomain-like_sf"/>
</dbReference>
<feature type="DNA-binding region" description="H-T-H motif" evidence="4">
    <location>
        <begin position="46"/>
        <end position="65"/>
    </location>
</feature>
<keyword evidence="2 4" id="KW-0238">DNA-binding</keyword>
<reference evidence="6 7" key="1">
    <citation type="submission" date="2016-10" db="EMBL/GenBank/DDBJ databases">
        <authorList>
            <person name="de Groot N.N."/>
        </authorList>
    </citation>
    <scope>NUCLEOTIDE SEQUENCE [LARGE SCALE GENOMIC DNA]</scope>
    <source>
        <strain evidence="6 7">DSM 44215</strain>
    </source>
</reference>
<name>A0A1H2GQ95_9ACTN</name>
<dbReference type="PANTHER" id="PTHR30055">
    <property type="entry name" value="HTH-TYPE TRANSCRIPTIONAL REGULATOR RUTR"/>
    <property type="match status" value="1"/>
</dbReference>
<organism evidence="6 7">
    <name type="scientific">Gordonia westfalica</name>
    <dbReference type="NCBI Taxonomy" id="158898"/>
    <lineage>
        <taxon>Bacteria</taxon>
        <taxon>Bacillati</taxon>
        <taxon>Actinomycetota</taxon>
        <taxon>Actinomycetes</taxon>
        <taxon>Mycobacteriales</taxon>
        <taxon>Gordoniaceae</taxon>
        <taxon>Gordonia</taxon>
    </lineage>
</organism>
<dbReference type="InterPro" id="IPR050109">
    <property type="entry name" value="HTH-type_TetR-like_transc_reg"/>
</dbReference>
<evidence type="ECO:0000259" key="5">
    <source>
        <dbReference type="PROSITE" id="PS50977"/>
    </source>
</evidence>
<evidence type="ECO:0000256" key="1">
    <source>
        <dbReference type="ARBA" id="ARBA00023015"/>
    </source>
</evidence>
<dbReference type="PANTHER" id="PTHR30055:SF234">
    <property type="entry name" value="HTH-TYPE TRANSCRIPTIONAL REGULATOR BETI"/>
    <property type="match status" value="1"/>
</dbReference>
<dbReference type="GO" id="GO:0003700">
    <property type="term" value="F:DNA-binding transcription factor activity"/>
    <property type="evidence" value="ECO:0007669"/>
    <property type="project" value="TreeGrafter"/>
</dbReference>
<evidence type="ECO:0000256" key="2">
    <source>
        <dbReference type="ARBA" id="ARBA00023125"/>
    </source>
</evidence>
<evidence type="ECO:0000256" key="4">
    <source>
        <dbReference type="PROSITE-ProRule" id="PRU00335"/>
    </source>
</evidence>
<dbReference type="PRINTS" id="PR00455">
    <property type="entry name" value="HTHTETR"/>
</dbReference>
<dbReference type="Proteomes" id="UP000183180">
    <property type="component" value="Unassembled WGS sequence"/>
</dbReference>
<dbReference type="GO" id="GO:0000976">
    <property type="term" value="F:transcription cis-regulatory region binding"/>
    <property type="evidence" value="ECO:0007669"/>
    <property type="project" value="TreeGrafter"/>
</dbReference>
<dbReference type="EMBL" id="FNLM01000034">
    <property type="protein sequence ID" value="SDU21685.1"/>
    <property type="molecule type" value="Genomic_DNA"/>
</dbReference>
<sequence>MQTHEVDPAADAGLRPRRKRADAQRNVVALIDAARIVFARSGVDAPAKEITDAAGVGVGTLYRHFPKRSTLVVAVLEKEIDACADLAEELRDSLRPADALAGWVDRYIELVGTKRGLASALHSGIRPSVRWQTTSWIDSSRRWTRCWPQVPTTCGRTSARRCCCTGLPCCVSRCPGKGSTATGGWWMCSSTVCTSGPVARPTLLRDGERVVEGITAGDRVFPAP</sequence>
<dbReference type="Gene3D" id="1.10.357.10">
    <property type="entry name" value="Tetracycline Repressor, domain 2"/>
    <property type="match status" value="1"/>
</dbReference>
<evidence type="ECO:0000313" key="7">
    <source>
        <dbReference type="Proteomes" id="UP000183180"/>
    </source>
</evidence>
<keyword evidence="1" id="KW-0805">Transcription regulation</keyword>
<keyword evidence="3" id="KW-0804">Transcription</keyword>
<proteinExistence type="predicted"/>
<dbReference type="STRING" id="158898.SAMN04488548_13447"/>
<dbReference type="Pfam" id="PF00440">
    <property type="entry name" value="TetR_N"/>
    <property type="match status" value="1"/>
</dbReference>
<gene>
    <name evidence="6" type="ORF">SAMN04488548_13447</name>
</gene>
<dbReference type="InterPro" id="IPR001647">
    <property type="entry name" value="HTH_TetR"/>
</dbReference>
<dbReference type="AlphaFoldDB" id="A0A1H2GQ95"/>
<feature type="domain" description="HTH tetR-type" evidence="5">
    <location>
        <begin position="24"/>
        <end position="83"/>
    </location>
</feature>
<evidence type="ECO:0000256" key="3">
    <source>
        <dbReference type="ARBA" id="ARBA00023163"/>
    </source>
</evidence>
<dbReference type="RefSeq" id="WP_342028588.1">
    <property type="nucleotide sequence ID" value="NZ_FNLM01000034.1"/>
</dbReference>